<dbReference type="AlphaFoldDB" id="A0A1H5SZZ7"/>
<evidence type="ECO:0000313" key="1">
    <source>
        <dbReference type="EMBL" id="SEF55498.1"/>
    </source>
</evidence>
<dbReference type="RefSeq" id="WP_103953674.1">
    <property type="nucleotide sequence ID" value="NZ_FNVT01000001.1"/>
</dbReference>
<dbReference type="Proteomes" id="UP000236732">
    <property type="component" value="Unassembled WGS sequence"/>
</dbReference>
<reference evidence="1 2" key="1">
    <citation type="submission" date="2016-10" db="EMBL/GenBank/DDBJ databases">
        <authorList>
            <person name="de Groot N.N."/>
        </authorList>
    </citation>
    <scope>NUCLEOTIDE SEQUENCE [LARGE SCALE GENOMIC DNA]</scope>
    <source>
        <strain evidence="1 2">CGMCC 4.7037</strain>
    </source>
</reference>
<sequence length="277" mass="30811">MPSSLHPSQSINFSVIAPAAYLRDFVAQTPATIHHVAAQRVLLDPVYREFFLEEERRGATIILDNGVFDLGRSLSPCELVRAARAVKAEEIILSDVIRDAHATMRASDSAAAQILDMSDEFRLCAVVQAADDKDWRHCYDHFATRDHVGAIAFPASRGKEPSSELSKNRVAATDYLEAHGMINADRIYRLLGLGRTGHLELFEQRHHEWISSVDAAAPVLLGAMGLRMLPDGPYQKTPTPRVEAVQHIEPDRFALIRDNIKAVRYAANCPIEIRTPI</sequence>
<evidence type="ECO:0000313" key="2">
    <source>
        <dbReference type="Proteomes" id="UP000236732"/>
    </source>
</evidence>
<protein>
    <submittedName>
        <fullName evidence="1">Uncharacterized protein</fullName>
    </submittedName>
</protein>
<keyword evidence="2" id="KW-1185">Reference proteome</keyword>
<dbReference type="EMBL" id="FNVT01000001">
    <property type="protein sequence ID" value="SEF55498.1"/>
    <property type="molecule type" value="Genomic_DNA"/>
</dbReference>
<dbReference type="OrthoDB" id="3604477at2"/>
<accession>A0A1H5SZZ7</accession>
<gene>
    <name evidence="1" type="ORF">SAMN05444920_10159</name>
</gene>
<name>A0A1H5SZZ7_9ACTN</name>
<organism evidence="1 2">
    <name type="scientific">Nonomuraea solani</name>
    <dbReference type="NCBI Taxonomy" id="1144553"/>
    <lineage>
        <taxon>Bacteria</taxon>
        <taxon>Bacillati</taxon>
        <taxon>Actinomycetota</taxon>
        <taxon>Actinomycetes</taxon>
        <taxon>Streptosporangiales</taxon>
        <taxon>Streptosporangiaceae</taxon>
        <taxon>Nonomuraea</taxon>
    </lineage>
</organism>
<proteinExistence type="predicted"/>